<dbReference type="InterPro" id="IPR016215">
    <property type="entry name" value="NTA_MOA"/>
</dbReference>
<comment type="similarity">
    <text evidence="5">Belongs to the NtaA/SnaA/DszA monooxygenase family.</text>
</comment>
<evidence type="ECO:0000313" key="8">
    <source>
        <dbReference type="EMBL" id="MBD7982427.1"/>
    </source>
</evidence>
<dbReference type="PANTHER" id="PTHR30011:SF16">
    <property type="entry name" value="C2H2 FINGER DOMAIN TRANSCRIPTION FACTOR (EUROFUNG)-RELATED"/>
    <property type="match status" value="1"/>
</dbReference>
<proteinExistence type="inferred from homology"/>
<dbReference type="PIRSF" id="PIRSF000337">
    <property type="entry name" value="NTA_MOA"/>
    <property type="match status" value="1"/>
</dbReference>
<dbReference type="Pfam" id="PF00296">
    <property type="entry name" value="Bac_luciferase"/>
    <property type="match status" value="1"/>
</dbReference>
<keyword evidence="1" id="KW-0285">Flavoprotein</keyword>
<dbReference type="InterPro" id="IPR036661">
    <property type="entry name" value="Luciferase-like_sf"/>
</dbReference>
<feature type="region of interest" description="Disordered" evidence="6">
    <location>
        <begin position="1"/>
        <end position="27"/>
    </location>
</feature>
<comment type="caution">
    <text evidence="8">The sequence shown here is derived from an EMBL/GenBank/DDBJ whole genome shotgun (WGS) entry which is preliminary data.</text>
</comment>
<dbReference type="RefSeq" id="WP_191805640.1">
    <property type="nucleotide sequence ID" value="NZ_JACSQF010000022.1"/>
</dbReference>
<evidence type="ECO:0000256" key="1">
    <source>
        <dbReference type="ARBA" id="ARBA00022630"/>
    </source>
</evidence>
<dbReference type="SUPFAM" id="SSF51679">
    <property type="entry name" value="Bacterial luciferase-like"/>
    <property type="match status" value="1"/>
</dbReference>
<keyword evidence="2" id="KW-0288">FMN</keyword>
<evidence type="ECO:0000313" key="9">
    <source>
        <dbReference type="Proteomes" id="UP000655570"/>
    </source>
</evidence>
<name>A0ABR8U318_9CELL</name>
<dbReference type="PANTHER" id="PTHR30011">
    <property type="entry name" value="ALKANESULFONATE MONOOXYGENASE-RELATED"/>
    <property type="match status" value="1"/>
</dbReference>
<evidence type="ECO:0000256" key="4">
    <source>
        <dbReference type="ARBA" id="ARBA00023033"/>
    </source>
</evidence>
<dbReference type="InterPro" id="IPR011251">
    <property type="entry name" value="Luciferase-like_dom"/>
</dbReference>
<feature type="domain" description="Luciferase-like" evidence="7">
    <location>
        <begin position="70"/>
        <end position="329"/>
    </location>
</feature>
<dbReference type="Proteomes" id="UP000655570">
    <property type="component" value="Unassembled WGS sequence"/>
</dbReference>
<evidence type="ECO:0000256" key="3">
    <source>
        <dbReference type="ARBA" id="ARBA00023002"/>
    </source>
</evidence>
<evidence type="ECO:0000256" key="2">
    <source>
        <dbReference type="ARBA" id="ARBA00022643"/>
    </source>
</evidence>
<feature type="compositionally biased region" description="Polar residues" evidence="6">
    <location>
        <begin position="1"/>
        <end position="17"/>
    </location>
</feature>
<keyword evidence="9" id="KW-1185">Reference proteome</keyword>
<dbReference type="Gene3D" id="3.20.20.30">
    <property type="entry name" value="Luciferase-like domain"/>
    <property type="match status" value="1"/>
</dbReference>
<organism evidence="8 9">
    <name type="scientific">Oerskovia merdavium</name>
    <dbReference type="NCBI Taxonomy" id="2762227"/>
    <lineage>
        <taxon>Bacteria</taxon>
        <taxon>Bacillati</taxon>
        <taxon>Actinomycetota</taxon>
        <taxon>Actinomycetes</taxon>
        <taxon>Micrococcales</taxon>
        <taxon>Cellulomonadaceae</taxon>
        <taxon>Oerskovia</taxon>
    </lineage>
</organism>
<reference evidence="8 9" key="1">
    <citation type="submission" date="2020-08" db="EMBL/GenBank/DDBJ databases">
        <title>A Genomic Blueprint of the Chicken Gut Microbiome.</title>
        <authorList>
            <person name="Gilroy R."/>
            <person name="Ravi A."/>
            <person name="Getino M."/>
            <person name="Pursley I."/>
            <person name="Horton D.L."/>
            <person name="Alikhan N.-F."/>
            <person name="Baker D."/>
            <person name="Gharbi K."/>
            <person name="Hall N."/>
            <person name="Watson M."/>
            <person name="Adriaenssens E.M."/>
            <person name="Foster-Nyarko E."/>
            <person name="Jarju S."/>
            <person name="Secka A."/>
            <person name="Antonio M."/>
            <person name="Oren A."/>
            <person name="Chaudhuri R."/>
            <person name="La Ragione R.M."/>
            <person name="Hildebrand F."/>
            <person name="Pallen M.J."/>
        </authorList>
    </citation>
    <scope>NUCLEOTIDE SEQUENCE [LARGE SCALE GENOMIC DNA]</scope>
    <source>
        <strain evidence="8 9">Sa2CUA9</strain>
    </source>
</reference>
<dbReference type="InterPro" id="IPR051260">
    <property type="entry name" value="Diverse_substr_monoxygenases"/>
</dbReference>
<accession>A0ABR8U318</accession>
<keyword evidence="3" id="KW-0560">Oxidoreductase</keyword>
<keyword evidence="4" id="KW-0503">Monooxygenase</keyword>
<evidence type="ECO:0000256" key="6">
    <source>
        <dbReference type="SAM" id="MobiDB-lite"/>
    </source>
</evidence>
<gene>
    <name evidence="8" type="ORF">H9641_17135</name>
</gene>
<evidence type="ECO:0000259" key="7">
    <source>
        <dbReference type="Pfam" id="PF00296"/>
    </source>
</evidence>
<protein>
    <submittedName>
        <fullName evidence="8">LLM class flavin-dependent oxidoreductase</fullName>
    </submittedName>
</protein>
<dbReference type="EMBL" id="JACSQF010000022">
    <property type="protein sequence ID" value="MBD7982427.1"/>
    <property type="molecule type" value="Genomic_DNA"/>
</dbReference>
<evidence type="ECO:0000256" key="5">
    <source>
        <dbReference type="ARBA" id="ARBA00033748"/>
    </source>
</evidence>
<sequence>MPDSNLTSLFAPASSSAEQRDDRPSGRTVDVLDALDDQLDEAPRRSAHLGVDLSDAGARAGAWRAVGSESPRLFDGQRLQELVATAQRGVLDFALFDDSFSLQPTRNTTLRGRLDAALVASRLAPRSAGIGLVATVDTTHTEPFHVSKAIATIDHVSAGRAAWQVGWSTTEAGAALFGRKDAQATADAVAEAEEAIEVVSRLWDSWEDDAEIRDVASGRFVDRDKLHYVDYDGVRFAVKGPSITPRSPQAQPPVVVRGDSAEALALAGRRADVVRVRATTLDGARALRDQVRAAAAEAGRNPDDLRVLVDVYAVIGQDRASAQARLDLLEGLEGITWDTGSLTHVGTARDLAEVVEEWFDAGAADGFTIRPSSLRTDLDALVDDVVPLLQEAGVFRSAYPGSTLRDTLGLARPANRYAAAIA</sequence>